<gene>
    <name evidence="13" type="ORF">GGD40_000030</name>
</gene>
<dbReference type="SUPFAM" id="SSF54523">
    <property type="entry name" value="Pili subunits"/>
    <property type="match status" value="1"/>
</dbReference>
<evidence type="ECO:0000256" key="6">
    <source>
        <dbReference type="ARBA" id="ARBA00022692"/>
    </source>
</evidence>
<keyword evidence="7 11" id="KW-1133">Transmembrane helix</keyword>
<dbReference type="GO" id="GO:0015628">
    <property type="term" value="P:protein secretion by the type II secretion system"/>
    <property type="evidence" value="ECO:0007669"/>
    <property type="project" value="InterPro"/>
</dbReference>
<dbReference type="EMBL" id="JACCAS010000001">
    <property type="protein sequence ID" value="NYH20551.1"/>
    <property type="molecule type" value="Genomic_DNA"/>
</dbReference>
<evidence type="ECO:0000256" key="1">
    <source>
        <dbReference type="ARBA" id="ARBA00004377"/>
    </source>
</evidence>
<dbReference type="AlphaFoldDB" id="A0A7Y9WHW8"/>
<reference evidence="13 14" key="1">
    <citation type="submission" date="2020-07" db="EMBL/GenBank/DDBJ databases">
        <title>Exploring microbial biodiversity for novel pathways involved in the catabolism of aromatic compounds derived from lignin.</title>
        <authorList>
            <person name="Elkins J."/>
        </authorList>
    </citation>
    <scope>NUCLEOTIDE SEQUENCE [LARGE SCALE GENOMIC DNA]</scope>
    <source>
        <strain evidence="13 14">H2C3C</strain>
    </source>
</reference>
<evidence type="ECO:0000256" key="5">
    <source>
        <dbReference type="ARBA" id="ARBA00022519"/>
    </source>
</evidence>
<dbReference type="PROSITE" id="PS00409">
    <property type="entry name" value="PROKAR_NTER_METHYL"/>
    <property type="match status" value="1"/>
</dbReference>
<proteinExistence type="inferred from homology"/>
<keyword evidence="4" id="KW-0488">Methylation</keyword>
<dbReference type="GO" id="GO:0015627">
    <property type="term" value="C:type II protein secretion system complex"/>
    <property type="evidence" value="ECO:0007669"/>
    <property type="project" value="InterPro"/>
</dbReference>
<organism evidence="13 14">
    <name type="scientific">Paraburkholderia bryophila</name>
    <dbReference type="NCBI Taxonomy" id="420952"/>
    <lineage>
        <taxon>Bacteria</taxon>
        <taxon>Pseudomonadati</taxon>
        <taxon>Pseudomonadota</taxon>
        <taxon>Betaproteobacteria</taxon>
        <taxon>Burkholderiales</taxon>
        <taxon>Burkholderiaceae</taxon>
        <taxon>Paraburkholderia</taxon>
    </lineage>
</organism>
<evidence type="ECO:0000256" key="7">
    <source>
        <dbReference type="ARBA" id="ARBA00022989"/>
    </source>
</evidence>
<evidence type="ECO:0000256" key="2">
    <source>
        <dbReference type="ARBA" id="ARBA00021549"/>
    </source>
</evidence>
<dbReference type="Proteomes" id="UP000540929">
    <property type="component" value="Unassembled WGS sequence"/>
</dbReference>
<keyword evidence="6 11" id="KW-0812">Transmembrane</keyword>
<comment type="subcellular location">
    <subcellularLocation>
        <location evidence="1">Cell inner membrane</location>
        <topology evidence="1">Single-pass membrane protein</topology>
    </subcellularLocation>
</comment>
<evidence type="ECO:0000256" key="11">
    <source>
        <dbReference type="SAM" id="Phobius"/>
    </source>
</evidence>
<dbReference type="NCBIfam" id="TIGR02532">
    <property type="entry name" value="IV_pilin_GFxxxE"/>
    <property type="match status" value="1"/>
</dbReference>
<evidence type="ECO:0000256" key="8">
    <source>
        <dbReference type="ARBA" id="ARBA00023136"/>
    </source>
</evidence>
<protein>
    <recommendedName>
        <fullName evidence="2">Type II secretion system protein H</fullName>
    </recommendedName>
    <alternativeName>
        <fullName evidence="10">General secretion pathway protein H</fullName>
    </alternativeName>
</protein>
<comment type="caution">
    <text evidence="13">The sequence shown here is derived from an EMBL/GenBank/DDBJ whole genome shotgun (WGS) entry which is preliminary data.</text>
</comment>
<evidence type="ECO:0000256" key="3">
    <source>
        <dbReference type="ARBA" id="ARBA00022475"/>
    </source>
</evidence>
<evidence type="ECO:0000256" key="4">
    <source>
        <dbReference type="ARBA" id="ARBA00022481"/>
    </source>
</evidence>
<keyword evidence="14" id="KW-1185">Reference proteome</keyword>
<keyword evidence="5" id="KW-0997">Cell inner membrane</keyword>
<dbReference type="Pfam" id="PF12019">
    <property type="entry name" value="GspH"/>
    <property type="match status" value="1"/>
</dbReference>
<accession>A0A7Y9WHW8</accession>
<evidence type="ECO:0000256" key="9">
    <source>
        <dbReference type="ARBA" id="ARBA00025772"/>
    </source>
</evidence>
<dbReference type="InterPro" id="IPR012902">
    <property type="entry name" value="N_methyl_site"/>
</dbReference>
<dbReference type="Gene3D" id="3.55.40.10">
    <property type="entry name" value="minor pseudopilin epsh domain"/>
    <property type="match status" value="1"/>
</dbReference>
<dbReference type="InterPro" id="IPR022346">
    <property type="entry name" value="T2SS_GspH"/>
</dbReference>
<keyword evidence="3" id="KW-1003">Cell membrane</keyword>
<feature type="transmembrane region" description="Helical" evidence="11">
    <location>
        <begin position="27"/>
        <end position="49"/>
    </location>
</feature>
<dbReference type="InterPro" id="IPR049875">
    <property type="entry name" value="TypeII_GspH"/>
</dbReference>
<evidence type="ECO:0000256" key="10">
    <source>
        <dbReference type="ARBA" id="ARBA00030775"/>
    </source>
</evidence>
<dbReference type="NCBIfam" id="TIGR01708">
    <property type="entry name" value="typeII_sec_gspH"/>
    <property type="match status" value="1"/>
</dbReference>
<evidence type="ECO:0000259" key="12">
    <source>
        <dbReference type="Pfam" id="PF12019"/>
    </source>
</evidence>
<comment type="similarity">
    <text evidence="9">Belongs to the GSP H family.</text>
</comment>
<sequence>MRNEAEHAERPLAKRLTRPNRHAQRGFTLLEMMVVLLIVGLLVAVVALAPSRNRRTDLAEEAQRLASLLESAGDEAQVRSSPMAWQPIAGGYKFYRRTEDGAWKPVADDLFSPHRWSTEVTGVTVRYTGSNEPVSRVVFGDESIGVPVTITLSSEGVRLLVVGTGIGNFVVRRP</sequence>
<dbReference type="GO" id="GO:0005886">
    <property type="term" value="C:plasma membrane"/>
    <property type="evidence" value="ECO:0007669"/>
    <property type="project" value="UniProtKB-SubCell"/>
</dbReference>
<keyword evidence="8 11" id="KW-0472">Membrane</keyword>
<dbReference type="InterPro" id="IPR045584">
    <property type="entry name" value="Pilin-like"/>
</dbReference>
<feature type="domain" description="General secretion pathway GspH" evidence="12">
    <location>
        <begin position="61"/>
        <end position="164"/>
    </location>
</feature>
<dbReference type="RefSeq" id="WP_257030295.1">
    <property type="nucleotide sequence ID" value="NZ_JACCAS010000001.1"/>
</dbReference>
<name>A0A7Y9WHW8_9BURK</name>
<dbReference type="Pfam" id="PF07963">
    <property type="entry name" value="N_methyl"/>
    <property type="match status" value="1"/>
</dbReference>
<evidence type="ECO:0000313" key="13">
    <source>
        <dbReference type="EMBL" id="NYH20551.1"/>
    </source>
</evidence>
<evidence type="ECO:0000313" key="14">
    <source>
        <dbReference type="Proteomes" id="UP000540929"/>
    </source>
</evidence>